<dbReference type="Gene3D" id="1.10.10.10">
    <property type="entry name" value="Winged helix-like DNA-binding domain superfamily/Winged helix DNA-binding domain"/>
    <property type="match status" value="1"/>
</dbReference>
<comment type="subunit">
    <text evidence="2">Interacts transiently with the RNA polymerase catalytic core formed by RpoA, RpoB, RpoC and RpoZ (2 alpha, 1 beta, 1 beta' and 1 omega subunit) to form the RNA polymerase holoenzyme that can initiate transcription.</text>
</comment>
<evidence type="ECO:0000256" key="4">
    <source>
        <dbReference type="ARBA" id="ARBA00023082"/>
    </source>
</evidence>
<dbReference type="KEGG" id="sgrg:L0C25_02910"/>
<dbReference type="InterPro" id="IPR014284">
    <property type="entry name" value="RNA_pol_sigma-70_dom"/>
</dbReference>
<dbReference type="InterPro" id="IPR052704">
    <property type="entry name" value="ECF_Sigma-70_Domain"/>
</dbReference>
<feature type="domain" description="RNA polymerase sigma-70 region 2" evidence="6">
    <location>
        <begin position="11"/>
        <end position="74"/>
    </location>
</feature>
<dbReference type="GO" id="GO:0016987">
    <property type="term" value="F:sigma factor activity"/>
    <property type="evidence" value="ECO:0007669"/>
    <property type="project" value="UniProtKB-KW"/>
</dbReference>
<dbReference type="GO" id="GO:0003677">
    <property type="term" value="F:DNA binding"/>
    <property type="evidence" value="ECO:0007669"/>
    <property type="project" value="InterPro"/>
</dbReference>
<gene>
    <name evidence="8" type="ORF">L0C25_02910</name>
</gene>
<evidence type="ECO:0000256" key="1">
    <source>
        <dbReference type="ARBA" id="ARBA00010641"/>
    </source>
</evidence>
<dbReference type="Gene3D" id="1.10.1740.10">
    <property type="match status" value="1"/>
</dbReference>
<evidence type="ECO:0000259" key="7">
    <source>
        <dbReference type="Pfam" id="PF08281"/>
    </source>
</evidence>
<dbReference type="InterPro" id="IPR007627">
    <property type="entry name" value="RNA_pol_sigma70_r2"/>
</dbReference>
<keyword evidence="5" id="KW-0804">Transcription</keyword>
<feature type="domain" description="RNA polymerase sigma factor 70 region 4 type 2" evidence="7">
    <location>
        <begin position="112"/>
        <end position="156"/>
    </location>
</feature>
<evidence type="ECO:0000256" key="5">
    <source>
        <dbReference type="ARBA" id="ARBA00023163"/>
    </source>
</evidence>
<organism evidence="8 9">
    <name type="scientific">Solicola gregarius</name>
    <dbReference type="NCBI Taxonomy" id="2908642"/>
    <lineage>
        <taxon>Bacteria</taxon>
        <taxon>Bacillati</taxon>
        <taxon>Actinomycetota</taxon>
        <taxon>Actinomycetes</taxon>
        <taxon>Propionibacteriales</taxon>
        <taxon>Nocardioidaceae</taxon>
        <taxon>Solicola</taxon>
    </lineage>
</organism>
<dbReference type="EMBL" id="CP094970">
    <property type="protein sequence ID" value="UYM06038.1"/>
    <property type="molecule type" value="Genomic_DNA"/>
</dbReference>
<name>A0AA46TKD6_9ACTN</name>
<dbReference type="InterPro" id="IPR036388">
    <property type="entry name" value="WH-like_DNA-bd_sf"/>
</dbReference>
<evidence type="ECO:0000256" key="3">
    <source>
        <dbReference type="ARBA" id="ARBA00023015"/>
    </source>
</evidence>
<dbReference type="Pfam" id="PF08281">
    <property type="entry name" value="Sigma70_r4_2"/>
    <property type="match status" value="1"/>
</dbReference>
<dbReference type="InterPro" id="IPR013325">
    <property type="entry name" value="RNA_pol_sigma_r2"/>
</dbReference>
<dbReference type="AlphaFoldDB" id="A0AA46TKD6"/>
<evidence type="ECO:0000313" key="8">
    <source>
        <dbReference type="EMBL" id="UYM06038.1"/>
    </source>
</evidence>
<evidence type="ECO:0000256" key="2">
    <source>
        <dbReference type="ARBA" id="ARBA00011344"/>
    </source>
</evidence>
<keyword evidence="3" id="KW-0805">Transcription regulation</keyword>
<dbReference type="NCBIfam" id="TIGR02937">
    <property type="entry name" value="sigma70-ECF"/>
    <property type="match status" value="1"/>
</dbReference>
<reference evidence="8" key="1">
    <citation type="submission" date="2022-01" db="EMBL/GenBank/DDBJ databases">
        <title>Nocardioidaceae gen. sp. A5X3R13.</title>
        <authorList>
            <person name="Lopez Marin M.A."/>
            <person name="Uhlik O."/>
        </authorList>
    </citation>
    <scope>NUCLEOTIDE SEQUENCE</scope>
    <source>
        <strain evidence="8">A5X3R13</strain>
    </source>
</reference>
<dbReference type="PANTHER" id="PTHR30173:SF43">
    <property type="entry name" value="ECF RNA POLYMERASE SIGMA FACTOR SIGI-RELATED"/>
    <property type="match status" value="1"/>
</dbReference>
<dbReference type="InterPro" id="IPR013324">
    <property type="entry name" value="RNA_pol_sigma_r3/r4-like"/>
</dbReference>
<dbReference type="PANTHER" id="PTHR30173">
    <property type="entry name" value="SIGMA 19 FACTOR"/>
    <property type="match status" value="1"/>
</dbReference>
<dbReference type="InterPro" id="IPR032710">
    <property type="entry name" value="NTF2-like_dom_sf"/>
</dbReference>
<sequence>MSDQQRLADRFEPHRGHLHAVAYRMLGDASAADDAVQETWLRLARSDVRDVENLAGWLTTVVSRICLDLLRARKGRREQRLDSVSPADPAARDPEQEPVLADSVGLAMLIVLDRLDPAERVAFVLHDVFAVPFSDIAPIVDRTPATTKKLASRARGRVRGVHRPADEVLAQHRQVVERFLVAARSGDLGSLLDVLAPDVVRRADPAALPPGAAAVVRGARGVAENTVVFARMARYAVPALVDGAVGAIVVRSGRLAVALRVTVDGDRVSEYEVVAEPDRLERLDLAVL</sequence>
<dbReference type="Proteomes" id="UP001164390">
    <property type="component" value="Chromosome"/>
</dbReference>
<dbReference type="SUPFAM" id="SSF88659">
    <property type="entry name" value="Sigma3 and sigma4 domains of RNA polymerase sigma factors"/>
    <property type="match status" value="1"/>
</dbReference>
<keyword evidence="4" id="KW-0731">Sigma factor</keyword>
<comment type="similarity">
    <text evidence="1">Belongs to the sigma-70 factor family. ECF subfamily.</text>
</comment>
<evidence type="ECO:0000313" key="9">
    <source>
        <dbReference type="Proteomes" id="UP001164390"/>
    </source>
</evidence>
<keyword evidence="9" id="KW-1185">Reference proteome</keyword>
<proteinExistence type="inferred from homology"/>
<evidence type="ECO:0000259" key="6">
    <source>
        <dbReference type="Pfam" id="PF04542"/>
    </source>
</evidence>
<accession>A0AA46TKD6</accession>
<dbReference type="Gene3D" id="3.10.450.50">
    <property type="match status" value="1"/>
</dbReference>
<dbReference type="GO" id="GO:0006352">
    <property type="term" value="P:DNA-templated transcription initiation"/>
    <property type="evidence" value="ECO:0007669"/>
    <property type="project" value="InterPro"/>
</dbReference>
<dbReference type="RefSeq" id="WP_271634886.1">
    <property type="nucleotide sequence ID" value="NZ_CP094970.1"/>
</dbReference>
<dbReference type="InterPro" id="IPR013249">
    <property type="entry name" value="RNA_pol_sigma70_r4_t2"/>
</dbReference>
<dbReference type="SUPFAM" id="SSF54427">
    <property type="entry name" value="NTF2-like"/>
    <property type="match status" value="1"/>
</dbReference>
<dbReference type="SUPFAM" id="SSF88946">
    <property type="entry name" value="Sigma2 domain of RNA polymerase sigma factors"/>
    <property type="match status" value="1"/>
</dbReference>
<dbReference type="Pfam" id="PF04542">
    <property type="entry name" value="Sigma70_r2"/>
    <property type="match status" value="1"/>
</dbReference>
<protein>
    <submittedName>
        <fullName evidence="8">Sigma-70 family RNA polymerase sigma factor</fullName>
    </submittedName>
</protein>